<dbReference type="Proteomes" id="UP000265140">
    <property type="component" value="Chromosome 20"/>
</dbReference>
<evidence type="ECO:0000313" key="5">
    <source>
        <dbReference type="Proteomes" id="UP000265140"/>
    </source>
</evidence>
<sequence>MKMQYVLVGLSVLASVVLLGLINVRKKEVVKEQKNTSFQSTKLRVTYDVQGEYRHELIRAQNLLDKTKALVNNLGSELSQIQAKEVQQKNDLEACLGQKKQATDNMGSVEEEISNAKNEFEKQKVTWAAQVTSLRQQAEQRSKVCDFVKKESVEGICVEMNRLKKRLPPSQKFPSQKFPSQKFPSQKFPCQMQLNKMQPNKMQPNKMQPNKMQPNKMQPNKMQPNKMPQNKMPQNKIPCLLDQRRNEHSWVSFVLSFFVYLVCQHSTFSIHL</sequence>
<feature type="coiled-coil region" evidence="1">
    <location>
        <begin position="64"/>
        <end position="126"/>
    </location>
</feature>
<evidence type="ECO:0000256" key="3">
    <source>
        <dbReference type="SAM" id="Phobius"/>
    </source>
</evidence>
<proteinExistence type="predicted"/>
<keyword evidence="3" id="KW-0812">Transmembrane</keyword>
<feature type="transmembrane region" description="Helical" evidence="3">
    <location>
        <begin position="6"/>
        <end position="24"/>
    </location>
</feature>
<evidence type="ECO:0000256" key="2">
    <source>
        <dbReference type="SAM" id="MobiDB-lite"/>
    </source>
</evidence>
<evidence type="ECO:0000313" key="4">
    <source>
        <dbReference type="Ensembl" id="ENSELUP00000096426.1"/>
    </source>
</evidence>
<accession>A0AAY5L5V4</accession>
<reference evidence="4" key="3">
    <citation type="submission" date="2025-09" db="UniProtKB">
        <authorList>
            <consortium name="Ensembl"/>
        </authorList>
    </citation>
    <scope>IDENTIFICATION</scope>
</reference>
<name>A0AAY5L5V4_ESOLU</name>
<keyword evidence="1" id="KW-0175">Coiled coil</keyword>
<reference evidence="4" key="2">
    <citation type="submission" date="2025-08" db="UniProtKB">
        <authorList>
            <consortium name="Ensembl"/>
        </authorList>
    </citation>
    <scope>IDENTIFICATION</scope>
</reference>
<keyword evidence="5" id="KW-1185">Reference proteome</keyword>
<dbReference type="Ensembl" id="ENSELUT00000097041.1">
    <property type="protein sequence ID" value="ENSELUP00000096426.1"/>
    <property type="gene ID" value="ENSELUG00000045560.1"/>
</dbReference>
<feature type="transmembrane region" description="Helical" evidence="3">
    <location>
        <begin position="250"/>
        <end position="270"/>
    </location>
</feature>
<keyword evidence="3" id="KW-0472">Membrane</keyword>
<keyword evidence="3" id="KW-1133">Transmembrane helix</keyword>
<reference evidence="4 5" key="1">
    <citation type="submission" date="2020-02" db="EMBL/GenBank/DDBJ databases">
        <title>Esox lucius (northern pike) genome, fEsoLuc1, primary haplotype.</title>
        <authorList>
            <person name="Myers G."/>
            <person name="Karagic N."/>
            <person name="Meyer A."/>
            <person name="Pippel M."/>
            <person name="Reichard M."/>
            <person name="Winkler S."/>
            <person name="Tracey A."/>
            <person name="Sims Y."/>
            <person name="Howe K."/>
            <person name="Rhie A."/>
            <person name="Formenti G."/>
            <person name="Durbin R."/>
            <person name="Fedrigo O."/>
            <person name="Jarvis E.D."/>
        </authorList>
    </citation>
    <scope>NUCLEOTIDE SEQUENCE [LARGE SCALE GENOMIC DNA]</scope>
</reference>
<dbReference type="GeneTree" id="ENSGT00620000088774"/>
<evidence type="ECO:0000256" key="1">
    <source>
        <dbReference type="SAM" id="Coils"/>
    </source>
</evidence>
<organism evidence="4 5">
    <name type="scientific">Esox lucius</name>
    <name type="common">Northern pike</name>
    <dbReference type="NCBI Taxonomy" id="8010"/>
    <lineage>
        <taxon>Eukaryota</taxon>
        <taxon>Metazoa</taxon>
        <taxon>Chordata</taxon>
        <taxon>Craniata</taxon>
        <taxon>Vertebrata</taxon>
        <taxon>Euteleostomi</taxon>
        <taxon>Actinopterygii</taxon>
        <taxon>Neopterygii</taxon>
        <taxon>Teleostei</taxon>
        <taxon>Protacanthopterygii</taxon>
        <taxon>Esociformes</taxon>
        <taxon>Esocidae</taxon>
        <taxon>Esox</taxon>
    </lineage>
</organism>
<protein>
    <submittedName>
        <fullName evidence="4">Uncharacterized protein</fullName>
    </submittedName>
</protein>
<feature type="region of interest" description="Disordered" evidence="2">
    <location>
        <begin position="200"/>
        <end position="230"/>
    </location>
</feature>
<dbReference type="AlphaFoldDB" id="A0AAY5L5V4"/>